<dbReference type="RefSeq" id="XP_007412858.1">
    <property type="nucleotide sequence ID" value="XM_007412796.1"/>
</dbReference>
<dbReference type="eggNOG" id="ENOG502S9MZ">
    <property type="taxonomic scope" value="Eukaryota"/>
</dbReference>
<dbReference type="VEuPathDB" id="FungiDB:MELLADRAFT_108930"/>
<evidence type="ECO:0000313" key="2">
    <source>
        <dbReference type="EMBL" id="EGG03744.1"/>
    </source>
</evidence>
<evidence type="ECO:0000256" key="1">
    <source>
        <dbReference type="ARBA" id="ARBA00023604"/>
    </source>
</evidence>
<name>F4RUS4_MELLP</name>
<sequence length="278" mass="31805">MYTSFLASDSGKVIGEATSYEANLEYNVYESYWETVHQVPLHDLRKMTDRPTLNEYGFTYVSGRDVKSIKRLGDFSGDQKKALTKDSVKIVEELINPTLAISYSSQFRNPMMKYLGEPNPNLHSDLSPEGAQKTISWVEKRFLESEDPEEKAFGQLLSTKAYNVVILNVWRPLSKVEADPLGLCRWTSVAPSDRVDSKIVPDRAGNALQAWNYGDHQEWFYLKEQEPHEAHVFIQHDGRANDGHGMSVPHASFVLRENEDKPKRKSFECRVMALFPKK</sequence>
<proteinExistence type="inferred from homology"/>
<dbReference type="InterPro" id="IPR044053">
    <property type="entry name" value="AsaB-like"/>
</dbReference>
<accession>F4RUS4</accession>
<dbReference type="HOGENOM" id="CLU_042688_2_2_1"/>
<comment type="similarity">
    <text evidence="1">Belongs to the asaB hydroxylase/desaturase family.</text>
</comment>
<dbReference type="GO" id="GO:0016491">
    <property type="term" value="F:oxidoreductase activity"/>
    <property type="evidence" value="ECO:0007669"/>
    <property type="project" value="InterPro"/>
</dbReference>
<gene>
    <name evidence="2" type="ORF">MELLADRAFT_108930</name>
</gene>
<dbReference type="InParanoid" id="F4RUS4"/>
<dbReference type="EMBL" id="GL883122">
    <property type="protein sequence ID" value="EGG03744.1"/>
    <property type="molecule type" value="Genomic_DNA"/>
</dbReference>
<dbReference type="PANTHER" id="PTHR34598:SF3">
    <property type="entry name" value="OXIDOREDUCTASE AN1597"/>
    <property type="match status" value="1"/>
</dbReference>
<evidence type="ECO:0000313" key="3">
    <source>
        <dbReference type="Proteomes" id="UP000001072"/>
    </source>
</evidence>
<dbReference type="PANTHER" id="PTHR34598">
    <property type="entry name" value="BLL6449 PROTEIN"/>
    <property type="match status" value="1"/>
</dbReference>
<dbReference type="OrthoDB" id="412788at2759"/>
<reference evidence="3" key="1">
    <citation type="journal article" date="2011" name="Proc. Natl. Acad. Sci. U.S.A.">
        <title>Obligate biotrophy features unraveled by the genomic analysis of rust fungi.</title>
        <authorList>
            <person name="Duplessis S."/>
            <person name="Cuomo C.A."/>
            <person name="Lin Y.-C."/>
            <person name="Aerts A."/>
            <person name="Tisserant E."/>
            <person name="Veneault-Fourrey C."/>
            <person name="Joly D.L."/>
            <person name="Hacquard S."/>
            <person name="Amselem J."/>
            <person name="Cantarel B.L."/>
            <person name="Chiu R."/>
            <person name="Coutinho P.M."/>
            <person name="Feau N."/>
            <person name="Field M."/>
            <person name="Frey P."/>
            <person name="Gelhaye E."/>
            <person name="Goldberg J."/>
            <person name="Grabherr M.G."/>
            <person name="Kodira C.D."/>
            <person name="Kohler A."/>
            <person name="Kuees U."/>
            <person name="Lindquist E.A."/>
            <person name="Lucas S.M."/>
            <person name="Mago R."/>
            <person name="Mauceli E."/>
            <person name="Morin E."/>
            <person name="Murat C."/>
            <person name="Pangilinan J.L."/>
            <person name="Park R."/>
            <person name="Pearson M."/>
            <person name="Quesneville H."/>
            <person name="Rouhier N."/>
            <person name="Sakthikumar S."/>
            <person name="Salamov A.A."/>
            <person name="Schmutz J."/>
            <person name="Selles B."/>
            <person name="Shapiro H."/>
            <person name="Tanguay P."/>
            <person name="Tuskan G.A."/>
            <person name="Henrissat B."/>
            <person name="Van de Peer Y."/>
            <person name="Rouze P."/>
            <person name="Ellis J.G."/>
            <person name="Dodds P.N."/>
            <person name="Schein J.E."/>
            <person name="Zhong S."/>
            <person name="Hamelin R.C."/>
            <person name="Grigoriev I.V."/>
            <person name="Szabo L.J."/>
            <person name="Martin F."/>
        </authorList>
    </citation>
    <scope>NUCLEOTIDE SEQUENCE [LARGE SCALE GENOMIC DNA]</scope>
    <source>
        <strain evidence="3">98AG31 / pathotype 3-4-7</strain>
    </source>
</reference>
<dbReference type="GeneID" id="18923602"/>
<protein>
    <submittedName>
        <fullName evidence="2">Uncharacterized protein</fullName>
    </submittedName>
</protein>
<dbReference type="Proteomes" id="UP000001072">
    <property type="component" value="Unassembled WGS sequence"/>
</dbReference>
<keyword evidence="3" id="KW-1185">Reference proteome</keyword>
<dbReference type="NCBIfam" id="NF041278">
    <property type="entry name" value="CmcJ_NvfI_EfuI"/>
    <property type="match status" value="1"/>
</dbReference>
<organism evidence="3">
    <name type="scientific">Melampsora larici-populina (strain 98AG31 / pathotype 3-4-7)</name>
    <name type="common">Poplar leaf rust fungus</name>
    <dbReference type="NCBI Taxonomy" id="747676"/>
    <lineage>
        <taxon>Eukaryota</taxon>
        <taxon>Fungi</taxon>
        <taxon>Dikarya</taxon>
        <taxon>Basidiomycota</taxon>
        <taxon>Pucciniomycotina</taxon>
        <taxon>Pucciniomycetes</taxon>
        <taxon>Pucciniales</taxon>
        <taxon>Melampsoraceae</taxon>
        <taxon>Melampsora</taxon>
    </lineage>
</organism>
<dbReference type="AlphaFoldDB" id="F4RUS4"/>
<dbReference type="KEGG" id="mlr:MELLADRAFT_108930"/>